<dbReference type="EMBL" id="BAED01000046">
    <property type="protein sequence ID" value="GAB05933.1"/>
    <property type="molecule type" value="Genomic_DNA"/>
</dbReference>
<dbReference type="InterPro" id="IPR052336">
    <property type="entry name" value="MlaD_Phospholipid_Transporter"/>
</dbReference>
<dbReference type="AlphaFoldDB" id="G7GQQ8"/>
<reference evidence="3 4" key="1">
    <citation type="submission" date="2011-11" db="EMBL/GenBank/DDBJ databases">
        <title>Whole genome shotgun sequence of Gordonia amarae NBRC 15530.</title>
        <authorList>
            <person name="Takarada H."/>
            <person name="Hosoyama A."/>
            <person name="Tsuchikane K."/>
            <person name="Katsumata H."/>
            <person name="Yamazaki S."/>
            <person name="Fujita N."/>
        </authorList>
    </citation>
    <scope>NUCLEOTIDE SEQUENCE [LARGE SCALE GENOMIC DNA]</scope>
    <source>
        <strain evidence="3 4">NBRC 15530</strain>
    </source>
</reference>
<evidence type="ECO:0000259" key="1">
    <source>
        <dbReference type="Pfam" id="PF02470"/>
    </source>
</evidence>
<dbReference type="Pfam" id="PF11887">
    <property type="entry name" value="Mce4_CUP1"/>
    <property type="match status" value="1"/>
</dbReference>
<dbReference type="RefSeq" id="WP_005187973.1">
    <property type="nucleotide sequence ID" value="NZ_BAED01000046.1"/>
</dbReference>
<accession>G7GQQ8</accession>
<proteinExistence type="predicted"/>
<dbReference type="GO" id="GO:0005576">
    <property type="term" value="C:extracellular region"/>
    <property type="evidence" value="ECO:0007669"/>
    <property type="project" value="TreeGrafter"/>
</dbReference>
<name>G7GQQ8_9ACTN</name>
<dbReference type="Pfam" id="PF02470">
    <property type="entry name" value="MlaD"/>
    <property type="match status" value="1"/>
</dbReference>
<dbReference type="InterPro" id="IPR003399">
    <property type="entry name" value="Mce/MlaD"/>
</dbReference>
<evidence type="ECO:0000313" key="4">
    <source>
        <dbReference type="Proteomes" id="UP000006023"/>
    </source>
</evidence>
<dbReference type="STRING" id="1075090.GOAMR_46_00290"/>
<feature type="domain" description="Mce/MlaD" evidence="1">
    <location>
        <begin position="34"/>
        <end position="110"/>
    </location>
</feature>
<dbReference type="eggNOG" id="COG1463">
    <property type="taxonomic scope" value="Bacteria"/>
</dbReference>
<gene>
    <name evidence="3" type="primary">mceB</name>
    <name evidence="3" type="ORF">GOAMR_46_00290</name>
</gene>
<dbReference type="InterPro" id="IPR024516">
    <property type="entry name" value="Mce_C"/>
</dbReference>
<dbReference type="GO" id="GO:0051701">
    <property type="term" value="P:biological process involved in interaction with host"/>
    <property type="evidence" value="ECO:0007669"/>
    <property type="project" value="TreeGrafter"/>
</dbReference>
<evidence type="ECO:0000313" key="3">
    <source>
        <dbReference type="EMBL" id="GAB05933.1"/>
    </source>
</evidence>
<evidence type="ECO:0000259" key="2">
    <source>
        <dbReference type="Pfam" id="PF11887"/>
    </source>
</evidence>
<dbReference type="PANTHER" id="PTHR33371:SF17">
    <property type="entry name" value="MCE-FAMILY PROTEIN MCE1B"/>
    <property type="match status" value="1"/>
</dbReference>
<dbReference type="Proteomes" id="UP000006023">
    <property type="component" value="Unassembled WGS sequence"/>
</dbReference>
<organism evidence="3 4">
    <name type="scientific">Gordonia amarae NBRC 15530</name>
    <dbReference type="NCBI Taxonomy" id="1075090"/>
    <lineage>
        <taxon>Bacteria</taxon>
        <taxon>Bacillati</taxon>
        <taxon>Actinomycetota</taxon>
        <taxon>Actinomycetes</taxon>
        <taxon>Mycobacteriales</taxon>
        <taxon>Gordoniaceae</taxon>
        <taxon>Gordonia</taxon>
    </lineage>
</organism>
<feature type="domain" description="Mammalian cell entry C-terminal" evidence="2">
    <location>
        <begin position="133"/>
        <end position="263"/>
    </location>
</feature>
<comment type="caution">
    <text evidence="3">The sequence shown here is derived from an EMBL/GenBank/DDBJ whole genome shotgun (WGS) entry which is preliminary data.</text>
</comment>
<dbReference type="PANTHER" id="PTHR33371">
    <property type="entry name" value="INTERMEMBRANE PHOSPHOLIPID TRANSPORT SYSTEM BINDING PROTEIN MLAD-RELATED"/>
    <property type="match status" value="1"/>
</dbReference>
<keyword evidence="4" id="KW-1185">Reference proteome</keyword>
<sequence length="351" mass="37221">MSSAVRRLLLVAAVVILALYVITAAITRPVNGDTQTYKADFTDAFGLHKNADVRIRGVQVGKVVDISLQRSGVARVEFTVLNGEKLTDTDQLAIRFQNLVGQRYLSITKGGRNTAAGAAQGTTATGAGGAAGAPLDPGKVIPASETTGSFDITALFNGMRPILTGADPAVFNQFATHMLDLIQGEHGVGIGDVLTDVEKLTNFATDKRALIRVIVNNLGVISESLQGRSEMITSLMKNMEMLFDTLEVNLELLKGAFGEGARVFPPTAEILTHTLDLTLGGHDDVSTRLMDVIPDPKNLANTLEVVPTLLTTLNTSMDQLGLDRNCSRGKVELPALGDVLLAGGRLTLCKA</sequence>
<protein>
    <submittedName>
        <fullName evidence="3">Mce family protein</fullName>
    </submittedName>
</protein>